<evidence type="ECO:0000256" key="1">
    <source>
        <dbReference type="ARBA" id="ARBA00004141"/>
    </source>
</evidence>
<accession>A0A139IKJ1</accession>
<dbReference type="Proteomes" id="UP000073492">
    <property type="component" value="Unassembled WGS sequence"/>
</dbReference>
<feature type="compositionally biased region" description="Basic and acidic residues" evidence="3">
    <location>
        <begin position="236"/>
        <end position="259"/>
    </location>
</feature>
<feature type="transmembrane region" description="Helical" evidence="4">
    <location>
        <begin position="144"/>
        <end position="165"/>
    </location>
</feature>
<dbReference type="GO" id="GO:0016020">
    <property type="term" value="C:membrane"/>
    <property type="evidence" value="ECO:0007669"/>
    <property type="project" value="UniProtKB-SubCell"/>
</dbReference>
<dbReference type="SUPFAM" id="SSF103473">
    <property type="entry name" value="MFS general substrate transporter"/>
    <property type="match status" value="1"/>
</dbReference>
<dbReference type="AlphaFoldDB" id="A0A139IKJ1"/>
<dbReference type="Pfam" id="PF07690">
    <property type="entry name" value="MFS_1"/>
    <property type="match status" value="1"/>
</dbReference>
<sequence>MSKASSITMTDNAKHDVSTTAAPDTSRQDKQTEQQNNESESIPSEWHMRSILALAGSALAFFCTVGFLNAYGVFQQYYTAHYLPTYSNFQISWIGSFSTFMLFGAAAPAGIIADRLGPTIPILCGSIVEVFAIFMVSLCREYYQFFLAQGVLLPIGMSFIAISTSTIVPQYFVRNRGLAQGVSIGGSSLGGVLWPVALDQLLNHEEIGFGWSMRIVGFVLVPLLALALPCLRRPKKTEGDSDAERISADAGAEHSSEEKVKPKKDFSKLNQPAFILMCLGLATAYFGFFAPLFYVSVYATHLGLSENLAFYLVSILNGASLFGRILPGIFADKFGHFNILTCSAFFSAIVVFCWTKATNMAGLVIWSIAYGFTSGAIMSLQLACATILADEKTRGAAVGLAMASVSLTGLFGTPIAGELAEHGYVALSGFAGAMLIVGAILLACARFSRNSKFLAKV</sequence>
<evidence type="ECO:0000259" key="5">
    <source>
        <dbReference type="PROSITE" id="PS50850"/>
    </source>
</evidence>
<dbReference type="OrthoDB" id="3014581at2759"/>
<reference evidence="6 7" key="1">
    <citation type="submission" date="2015-07" db="EMBL/GenBank/DDBJ databases">
        <title>Comparative genomics of the Sigatoka disease complex on banana suggests a link between parallel evolutionary changes in Pseudocercospora fijiensis and Pseudocercospora eumusae and increased virulence on the banana host.</title>
        <authorList>
            <person name="Chang T.-C."/>
            <person name="Salvucci A."/>
            <person name="Crous P.W."/>
            <person name="Stergiopoulos I."/>
        </authorList>
    </citation>
    <scope>NUCLEOTIDE SEQUENCE [LARGE SCALE GENOMIC DNA]</scope>
    <source>
        <strain evidence="6 7">CBS 116634</strain>
    </source>
</reference>
<feature type="transmembrane region" description="Helical" evidence="4">
    <location>
        <begin position="396"/>
        <end position="417"/>
    </location>
</feature>
<evidence type="ECO:0000256" key="4">
    <source>
        <dbReference type="SAM" id="Phobius"/>
    </source>
</evidence>
<evidence type="ECO:0000256" key="3">
    <source>
        <dbReference type="SAM" id="MobiDB-lite"/>
    </source>
</evidence>
<feature type="transmembrane region" description="Helical" evidence="4">
    <location>
        <begin position="120"/>
        <end position="138"/>
    </location>
</feature>
<feature type="transmembrane region" description="Helical" evidence="4">
    <location>
        <begin position="273"/>
        <end position="296"/>
    </location>
</feature>
<feature type="transmembrane region" description="Helical" evidence="4">
    <location>
        <begin position="308"/>
        <end position="330"/>
    </location>
</feature>
<dbReference type="Gene3D" id="1.20.1250.20">
    <property type="entry name" value="MFS general substrate transporter like domains"/>
    <property type="match status" value="1"/>
</dbReference>
<feature type="transmembrane region" description="Helical" evidence="4">
    <location>
        <begin position="423"/>
        <end position="444"/>
    </location>
</feature>
<dbReference type="PANTHER" id="PTHR11360:SF250">
    <property type="entry name" value="MFS-TYPE TRANSPORTER AFUA_1G00970"/>
    <property type="match status" value="1"/>
</dbReference>
<proteinExistence type="inferred from homology"/>
<evidence type="ECO:0000256" key="2">
    <source>
        <dbReference type="ARBA" id="ARBA00006727"/>
    </source>
</evidence>
<feature type="compositionally biased region" description="Polar residues" evidence="3">
    <location>
        <begin position="33"/>
        <end position="42"/>
    </location>
</feature>
<feature type="domain" description="Major facilitator superfamily (MFS) profile" evidence="5">
    <location>
        <begin position="50"/>
        <end position="450"/>
    </location>
</feature>
<comment type="similarity">
    <text evidence="2">Belongs to the major facilitator superfamily. Monocarboxylate porter (TC 2.A.1.13) family.</text>
</comment>
<keyword evidence="4" id="KW-1133">Transmembrane helix</keyword>
<keyword evidence="4" id="KW-0812">Transmembrane</keyword>
<dbReference type="PANTHER" id="PTHR11360">
    <property type="entry name" value="MONOCARBOXYLATE TRANSPORTER"/>
    <property type="match status" value="1"/>
</dbReference>
<comment type="caution">
    <text evidence="6">The sequence shown here is derived from an EMBL/GenBank/DDBJ whole genome shotgun (WGS) entry which is preliminary data.</text>
</comment>
<evidence type="ECO:0000313" key="6">
    <source>
        <dbReference type="EMBL" id="KXT15283.1"/>
    </source>
</evidence>
<dbReference type="InterPro" id="IPR050327">
    <property type="entry name" value="Proton-linked_MCT"/>
</dbReference>
<dbReference type="InterPro" id="IPR036259">
    <property type="entry name" value="MFS_trans_sf"/>
</dbReference>
<dbReference type="CDD" id="cd17352">
    <property type="entry name" value="MFS_MCT_SLC16"/>
    <property type="match status" value="1"/>
</dbReference>
<feature type="region of interest" description="Disordered" evidence="3">
    <location>
        <begin position="235"/>
        <end position="259"/>
    </location>
</feature>
<feature type="transmembrane region" description="Helical" evidence="4">
    <location>
        <begin position="363"/>
        <end position="389"/>
    </location>
</feature>
<feature type="transmembrane region" description="Helical" evidence="4">
    <location>
        <begin position="209"/>
        <end position="231"/>
    </location>
</feature>
<comment type="subcellular location">
    <subcellularLocation>
        <location evidence="1">Membrane</location>
        <topology evidence="1">Multi-pass membrane protein</topology>
    </subcellularLocation>
</comment>
<gene>
    <name evidence="6" type="ORF">AC579_4836</name>
</gene>
<dbReference type="InterPro" id="IPR020846">
    <property type="entry name" value="MFS_dom"/>
</dbReference>
<dbReference type="PROSITE" id="PS50850">
    <property type="entry name" value="MFS"/>
    <property type="match status" value="1"/>
</dbReference>
<evidence type="ECO:0000313" key="7">
    <source>
        <dbReference type="Proteomes" id="UP000073492"/>
    </source>
</evidence>
<feature type="region of interest" description="Disordered" evidence="3">
    <location>
        <begin position="1"/>
        <end position="43"/>
    </location>
</feature>
<dbReference type="GO" id="GO:0022857">
    <property type="term" value="F:transmembrane transporter activity"/>
    <property type="evidence" value="ECO:0007669"/>
    <property type="project" value="InterPro"/>
</dbReference>
<name>A0A139IKJ1_9PEZI</name>
<feature type="transmembrane region" description="Helical" evidence="4">
    <location>
        <begin position="51"/>
        <end position="71"/>
    </location>
</feature>
<feature type="compositionally biased region" description="Polar residues" evidence="3">
    <location>
        <begin position="1"/>
        <end position="11"/>
    </location>
</feature>
<organism evidence="6 7">
    <name type="scientific">Pseudocercospora musae</name>
    <dbReference type="NCBI Taxonomy" id="113226"/>
    <lineage>
        <taxon>Eukaryota</taxon>
        <taxon>Fungi</taxon>
        <taxon>Dikarya</taxon>
        <taxon>Ascomycota</taxon>
        <taxon>Pezizomycotina</taxon>
        <taxon>Dothideomycetes</taxon>
        <taxon>Dothideomycetidae</taxon>
        <taxon>Mycosphaerellales</taxon>
        <taxon>Mycosphaerellaceae</taxon>
        <taxon>Pseudocercospora</taxon>
    </lineage>
</organism>
<feature type="transmembrane region" description="Helical" evidence="4">
    <location>
        <begin position="91"/>
        <end position="113"/>
    </location>
</feature>
<dbReference type="EMBL" id="LFZO01000062">
    <property type="protein sequence ID" value="KXT15283.1"/>
    <property type="molecule type" value="Genomic_DNA"/>
</dbReference>
<feature type="transmembrane region" description="Helical" evidence="4">
    <location>
        <begin position="337"/>
        <end position="357"/>
    </location>
</feature>
<dbReference type="InterPro" id="IPR011701">
    <property type="entry name" value="MFS"/>
</dbReference>
<protein>
    <recommendedName>
        <fullName evidence="5">Major facilitator superfamily (MFS) profile domain-containing protein</fullName>
    </recommendedName>
</protein>
<keyword evidence="4" id="KW-0472">Membrane</keyword>
<keyword evidence="7" id="KW-1185">Reference proteome</keyword>